<feature type="transmembrane region" description="Helical" evidence="6">
    <location>
        <begin position="6"/>
        <end position="31"/>
    </location>
</feature>
<dbReference type="GO" id="GO:0005886">
    <property type="term" value="C:plasma membrane"/>
    <property type="evidence" value="ECO:0007669"/>
    <property type="project" value="UniProtKB-SubCell"/>
</dbReference>
<dbReference type="OrthoDB" id="9807053at2"/>
<gene>
    <name evidence="7" type="ORF">VQ02_30850</name>
</gene>
<evidence type="ECO:0000256" key="5">
    <source>
        <dbReference type="ARBA" id="ARBA00023136"/>
    </source>
</evidence>
<reference evidence="7 8" key="1">
    <citation type="submission" date="2015-03" db="EMBL/GenBank/DDBJ databases">
        <title>Genome sequencing of Methylobacterium variabile DSM 16961.</title>
        <authorList>
            <person name="Chaudhry V."/>
            <person name="Patil P.B."/>
        </authorList>
    </citation>
    <scope>NUCLEOTIDE SEQUENCE [LARGE SCALE GENOMIC DNA]</scope>
    <source>
        <strain evidence="7 8">DSM 16961</strain>
    </source>
</reference>
<keyword evidence="2" id="KW-1003">Cell membrane</keyword>
<comment type="caution">
    <text evidence="7">The sequence shown here is derived from an EMBL/GenBank/DDBJ whole genome shotgun (WGS) entry which is preliminary data.</text>
</comment>
<organism evidence="7 8">
    <name type="scientific">Methylobacterium variabile</name>
    <dbReference type="NCBI Taxonomy" id="298794"/>
    <lineage>
        <taxon>Bacteria</taxon>
        <taxon>Pseudomonadati</taxon>
        <taxon>Pseudomonadota</taxon>
        <taxon>Alphaproteobacteria</taxon>
        <taxon>Hyphomicrobiales</taxon>
        <taxon>Methylobacteriaceae</taxon>
        <taxon>Methylobacterium</taxon>
    </lineage>
</organism>
<dbReference type="PIRSF" id="PIRSF006324">
    <property type="entry name" value="LeuE"/>
    <property type="match status" value="1"/>
</dbReference>
<dbReference type="InterPro" id="IPR001123">
    <property type="entry name" value="LeuE-type"/>
</dbReference>
<evidence type="ECO:0000313" key="8">
    <source>
        <dbReference type="Proteomes" id="UP000035955"/>
    </source>
</evidence>
<keyword evidence="5 6" id="KW-0472">Membrane</keyword>
<dbReference type="PANTHER" id="PTHR30086:SF20">
    <property type="entry name" value="ARGININE EXPORTER PROTEIN ARGO-RELATED"/>
    <property type="match status" value="1"/>
</dbReference>
<keyword evidence="4 6" id="KW-1133">Transmembrane helix</keyword>
<dbReference type="EMBL" id="LABY01000279">
    <property type="protein sequence ID" value="KMO28836.1"/>
    <property type="molecule type" value="Genomic_DNA"/>
</dbReference>
<keyword evidence="3 6" id="KW-0812">Transmembrane</keyword>
<protein>
    <submittedName>
        <fullName evidence="7">Lysine transporter LysE</fullName>
    </submittedName>
</protein>
<evidence type="ECO:0000256" key="3">
    <source>
        <dbReference type="ARBA" id="ARBA00022692"/>
    </source>
</evidence>
<feature type="transmembrane region" description="Helical" evidence="6">
    <location>
        <begin position="115"/>
        <end position="136"/>
    </location>
</feature>
<dbReference type="PATRIC" id="fig|298794.3.peg.4370"/>
<feature type="transmembrane region" description="Helical" evidence="6">
    <location>
        <begin position="148"/>
        <end position="166"/>
    </location>
</feature>
<sequence length="211" mass="22782">MLDYELTHWIAFLTTALVLNLSPGPDIAFILGHTVRSGRRHGIAAMFGIWTGAFCHVAFAVAGLTAILAASAVAFSIVKWVGVVYLVWLGIQALRAKGSAFEVQETLPTYSLRGVFLQGVLVDILNPKVAIFFLAFLPQFVVPGAGPIWLQLLVHGCLIIAVAAVIEPPVIFLGDRITSKLRASRRLAVWLDRTLGILFIGLAARLAAAQR</sequence>
<evidence type="ECO:0000256" key="4">
    <source>
        <dbReference type="ARBA" id="ARBA00022989"/>
    </source>
</evidence>
<feature type="transmembrane region" description="Helical" evidence="6">
    <location>
        <begin position="43"/>
        <end position="67"/>
    </location>
</feature>
<name>A0A0J6URU0_9HYPH</name>
<evidence type="ECO:0000256" key="1">
    <source>
        <dbReference type="ARBA" id="ARBA00004651"/>
    </source>
</evidence>
<feature type="transmembrane region" description="Helical" evidence="6">
    <location>
        <begin position="73"/>
        <end position="94"/>
    </location>
</feature>
<keyword evidence="8" id="KW-1185">Reference proteome</keyword>
<dbReference type="Pfam" id="PF01810">
    <property type="entry name" value="LysE"/>
    <property type="match status" value="1"/>
</dbReference>
<evidence type="ECO:0000256" key="6">
    <source>
        <dbReference type="SAM" id="Phobius"/>
    </source>
</evidence>
<proteinExistence type="predicted"/>
<evidence type="ECO:0000313" key="7">
    <source>
        <dbReference type="EMBL" id="KMO28836.1"/>
    </source>
</evidence>
<comment type="subcellular location">
    <subcellularLocation>
        <location evidence="1">Cell membrane</location>
        <topology evidence="1">Multi-pass membrane protein</topology>
    </subcellularLocation>
</comment>
<dbReference type="GO" id="GO:0015171">
    <property type="term" value="F:amino acid transmembrane transporter activity"/>
    <property type="evidence" value="ECO:0007669"/>
    <property type="project" value="TreeGrafter"/>
</dbReference>
<dbReference type="AlphaFoldDB" id="A0A0J6URU0"/>
<accession>A0A0J6URU0</accession>
<dbReference type="RefSeq" id="WP_048448069.1">
    <property type="nucleotide sequence ID" value="NZ_LABY01000279.1"/>
</dbReference>
<feature type="transmembrane region" description="Helical" evidence="6">
    <location>
        <begin position="187"/>
        <end position="208"/>
    </location>
</feature>
<evidence type="ECO:0000256" key="2">
    <source>
        <dbReference type="ARBA" id="ARBA00022475"/>
    </source>
</evidence>
<dbReference type="Proteomes" id="UP000035955">
    <property type="component" value="Unassembled WGS sequence"/>
</dbReference>
<dbReference type="PANTHER" id="PTHR30086">
    <property type="entry name" value="ARGININE EXPORTER PROTEIN ARGO"/>
    <property type="match status" value="1"/>
</dbReference>